<dbReference type="RefSeq" id="WP_254786507.1">
    <property type="nucleotide sequence ID" value="NZ_FNED01000009.1"/>
</dbReference>
<organism evidence="2 3">
    <name type="scientific">Aneurinibacillus migulanus</name>
    <name type="common">Bacillus migulanus</name>
    <dbReference type="NCBI Taxonomy" id="47500"/>
    <lineage>
        <taxon>Bacteria</taxon>
        <taxon>Bacillati</taxon>
        <taxon>Bacillota</taxon>
        <taxon>Bacilli</taxon>
        <taxon>Bacillales</taxon>
        <taxon>Paenibacillaceae</taxon>
        <taxon>Aneurinibacillus group</taxon>
        <taxon>Aneurinibacillus</taxon>
    </lineage>
</organism>
<evidence type="ECO:0000313" key="3">
    <source>
        <dbReference type="Proteomes" id="UP000182836"/>
    </source>
</evidence>
<dbReference type="EMBL" id="FNED01000009">
    <property type="protein sequence ID" value="SDI93116.1"/>
    <property type="molecule type" value="Genomic_DNA"/>
</dbReference>
<feature type="compositionally biased region" description="Polar residues" evidence="1">
    <location>
        <begin position="149"/>
        <end position="163"/>
    </location>
</feature>
<evidence type="ECO:0000256" key="1">
    <source>
        <dbReference type="SAM" id="MobiDB-lite"/>
    </source>
</evidence>
<protein>
    <submittedName>
        <fullName evidence="2">Uncharacterized protein</fullName>
    </submittedName>
</protein>
<feature type="region of interest" description="Disordered" evidence="1">
    <location>
        <begin position="149"/>
        <end position="168"/>
    </location>
</feature>
<accession>A0A1G8PLA4</accession>
<sequence length="547" mass="60483">MANGDLIKFGTLYLGGVKQARPTRPWTGVTNVPIPPGASDYGDIPSYNNTSKPVIEIRDTDTNDAYKIQWREVTVDGKKLLICDRVILINITWNDLNTYGLIFGKTFTIDGRQCKLRVLTGGETYRSNGDPFSGGTPTSNEWDRIITNESNFSGLPKPSTSDLDTNKDENDMNSVHNKFWNWYYIYSFCQEAFDKDNNKRPVRGYHSARYLDWSSPSGYGVSTGWRPVLEILNSIPTLTLSTQNNITLSEGNILPITGSASDTDNGDVVTVKYKINSGTIRNITSGVVNGTPLSFAKNLTFSGKRLRDGSTEVTVDLAENVDHTLTVWAEDDKGGKSAEVTRKFRVIHNRPPVISGTNEDLGTIQAIPSKTYTVTEPEGDAFTVTEKIDGKVIRSFAGVAGQENTITIPHDMWIRLQPGVQHTLAVEATDSKGMTSSRTYTFVRQETKLEFKLKNPFVTDIAAKRILVTLDAVVPNGATMKIEACNNAFDASPTWEDITNHVRFNRGFLFTNTEKTAAQWGVDIRFVFEKGTATSQVIVNGFGGAFD</sequence>
<name>A0A1G8PLA4_ANEMI</name>
<gene>
    <name evidence="2" type="ORF">SAMN04487909_109133</name>
</gene>
<proteinExistence type="predicted"/>
<evidence type="ECO:0000313" key="2">
    <source>
        <dbReference type="EMBL" id="SDI93116.1"/>
    </source>
</evidence>
<dbReference type="Gene3D" id="2.60.40.10">
    <property type="entry name" value="Immunoglobulins"/>
    <property type="match status" value="1"/>
</dbReference>
<dbReference type="Proteomes" id="UP000182836">
    <property type="component" value="Unassembled WGS sequence"/>
</dbReference>
<dbReference type="InterPro" id="IPR013783">
    <property type="entry name" value="Ig-like_fold"/>
</dbReference>
<reference evidence="2 3" key="1">
    <citation type="submission" date="2016-10" db="EMBL/GenBank/DDBJ databases">
        <authorList>
            <person name="de Groot N.N."/>
        </authorList>
    </citation>
    <scope>NUCLEOTIDE SEQUENCE [LARGE SCALE GENOMIC DNA]</scope>
    <source>
        <strain evidence="2 3">DSM 2895</strain>
    </source>
</reference>
<dbReference type="AlphaFoldDB" id="A0A1G8PLA4"/>